<accession>A0A6A5BI57</accession>
<reference evidence="2 3" key="1">
    <citation type="journal article" date="2019" name="Sci. Rep.">
        <title>Nanopore sequencing improves the draft genome of the human pathogenic amoeba Naegleria fowleri.</title>
        <authorList>
            <person name="Liechti N."/>
            <person name="Schurch N."/>
            <person name="Bruggmann R."/>
            <person name="Wittwer M."/>
        </authorList>
    </citation>
    <scope>NUCLEOTIDE SEQUENCE [LARGE SCALE GENOMIC DNA]</scope>
    <source>
        <strain evidence="2 3">ATCC 30894</strain>
    </source>
</reference>
<dbReference type="GeneID" id="68114343"/>
<dbReference type="AlphaFoldDB" id="A0A6A5BI57"/>
<evidence type="ECO:0000313" key="3">
    <source>
        <dbReference type="Proteomes" id="UP000444721"/>
    </source>
</evidence>
<dbReference type="RefSeq" id="XP_044558451.1">
    <property type="nucleotide sequence ID" value="XM_044710836.1"/>
</dbReference>
<dbReference type="VEuPathDB" id="AmoebaDB:NfTy_008980"/>
<keyword evidence="3" id="KW-1185">Reference proteome</keyword>
<dbReference type="Proteomes" id="UP000444721">
    <property type="component" value="Unassembled WGS sequence"/>
</dbReference>
<dbReference type="VEuPathDB" id="AmoebaDB:NF0076060"/>
<protein>
    <submittedName>
        <fullName evidence="2">Uncharacterized protein</fullName>
    </submittedName>
</protein>
<feature type="coiled-coil region" evidence="1">
    <location>
        <begin position="140"/>
        <end position="174"/>
    </location>
</feature>
<dbReference type="VEuPathDB" id="AmoebaDB:FDP41_007125"/>
<keyword evidence="1" id="KW-0175">Coiled coil</keyword>
<proteinExistence type="predicted"/>
<evidence type="ECO:0000313" key="2">
    <source>
        <dbReference type="EMBL" id="KAF0973738.1"/>
    </source>
</evidence>
<sequence>MTDQTLVDDCNLVLLSKYELVEKSTNDDIPLGIRIRLTLTLAIDKYTGERNFKVAKSRIKRLEVFKQIHYHQDVNKVKKGPAILTTLQGNVLEGEITQMDRKSFRFAFVKESERNNSFWYSMGDFANINCLSMSHHQASEVDDEESLDEYQNDYEELAHEIVALTKRKKQMEKDAKMKMDAIHSQFLSCIQKVMIQFYSTNATAAENLNNEDLCKEYVKMTQQIKLGRKIEKFFQLQKTTPSMVKESLNILKQSLKQGLYFIQSKIELESKQQNFEQVGILASCATQLQTGMERLSELNL</sequence>
<dbReference type="EMBL" id="VFQX01000058">
    <property type="protein sequence ID" value="KAF0973738.1"/>
    <property type="molecule type" value="Genomic_DNA"/>
</dbReference>
<name>A0A6A5BI57_NAEFO</name>
<comment type="caution">
    <text evidence="2">The sequence shown here is derived from an EMBL/GenBank/DDBJ whole genome shotgun (WGS) entry which is preliminary data.</text>
</comment>
<gene>
    <name evidence="2" type="ORF">FDP41_007125</name>
</gene>
<organism evidence="2 3">
    <name type="scientific">Naegleria fowleri</name>
    <name type="common">Brain eating amoeba</name>
    <dbReference type="NCBI Taxonomy" id="5763"/>
    <lineage>
        <taxon>Eukaryota</taxon>
        <taxon>Discoba</taxon>
        <taxon>Heterolobosea</taxon>
        <taxon>Tetramitia</taxon>
        <taxon>Eutetramitia</taxon>
        <taxon>Vahlkampfiidae</taxon>
        <taxon>Naegleria</taxon>
    </lineage>
</organism>
<evidence type="ECO:0000256" key="1">
    <source>
        <dbReference type="SAM" id="Coils"/>
    </source>
</evidence>